<accession>A0ABS2A5A2</accession>
<keyword evidence="1" id="KW-0812">Transmembrane</keyword>
<name>A0ABS2A5A2_9ACTN</name>
<dbReference type="EMBL" id="JAENHP010000001">
    <property type="protein sequence ID" value="MBM2615016.1"/>
    <property type="molecule type" value="Genomic_DNA"/>
</dbReference>
<evidence type="ECO:0000256" key="1">
    <source>
        <dbReference type="SAM" id="Phobius"/>
    </source>
</evidence>
<gene>
    <name evidence="2" type="ORF">JIG36_05515</name>
</gene>
<protein>
    <submittedName>
        <fullName evidence="2">Uncharacterized protein</fullName>
    </submittedName>
</protein>
<dbReference type="RefSeq" id="WP_203374857.1">
    <property type="nucleotide sequence ID" value="NZ_JAENHP010000001.1"/>
</dbReference>
<keyword evidence="1" id="KW-0472">Membrane</keyword>
<comment type="caution">
    <text evidence="2">The sequence shown here is derived from an EMBL/GenBank/DDBJ whole genome shotgun (WGS) entry which is preliminary data.</text>
</comment>
<evidence type="ECO:0000313" key="2">
    <source>
        <dbReference type="EMBL" id="MBM2615016.1"/>
    </source>
</evidence>
<organism evidence="2 3">
    <name type="scientific">Paractinoplanes ovalisporus</name>
    <dbReference type="NCBI Taxonomy" id="2810368"/>
    <lineage>
        <taxon>Bacteria</taxon>
        <taxon>Bacillati</taxon>
        <taxon>Actinomycetota</taxon>
        <taxon>Actinomycetes</taxon>
        <taxon>Micromonosporales</taxon>
        <taxon>Micromonosporaceae</taxon>
        <taxon>Paractinoplanes</taxon>
    </lineage>
</organism>
<reference evidence="2 3" key="1">
    <citation type="submission" date="2021-01" db="EMBL/GenBank/DDBJ databases">
        <title>Actinoplanes sp. nov. LDG1-06 isolated from lichen.</title>
        <authorList>
            <person name="Saeng-In P."/>
            <person name="Phongsopitanun W."/>
            <person name="Kanchanasin P."/>
            <person name="Yuki M."/>
            <person name="Kudo T."/>
            <person name="Ohkuma M."/>
            <person name="Tanasupawat S."/>
        </authorList>
    </citation>
    <scope>NUCLEOTIDE SEQUENCE [LARGE SCALE GENOMIC DNA]</scope>
    <source>
        <strain evidence="2 3">LDG1-06</strain>
    </source>
</reference>
<feature type="transmembrane region" description="Helical" evidence="1">
    <location>
        <begin position="28"/>
        <end position="55"/>
    </location>
</feature>
<keyword evidence="1" id="KW-1133">Transmembrane helix</keyword>
<sequence length="56" mass="6192">MNDLNDTRRLRPPQKPVFVDWRGSRRRIVIAVGTAVGVFLAGWLGLIIGSVMLAMA</sequence>
<dbReference type="Proteomes" id="UP000632138">
    <property type="component" value="Unassembled WGS sequence"/>
</dbReference>
<keyword evidence="3" id="KW-1185">Reference proteome</keyword>
<proteinExistence type="predicted"/>
<evidence type="ECO:0000313" key="3">
    <source>
        <dbReference type="Proteomes" id="UP000632138"/>
    </source>
</evidence>